<evidence type="ECO:0000313" key="1">
    <source>
        <dbReference type="EMBL" id="CRH07981.1"/>
    </source>
</evidence>
<protein>
    <recommendedName>
        <fullName evidence="2">Lipoprotein</fullName>
    </recommendedName>
</protein>
<reference evidence="1" key="1">
    <citation type="submission" date="2015-04" db="EMBL/GenBank/DDBJ databases">
        <authorList>
            <person name="Syromyatnikov M.Y."/>
            <person name="Popov V.N."/>
        </authorList>
    </citation>
    <scope>NUCLEOTIDE SEQUENCE</scope>
    <source>
        <strain evidence="1">MO-1</strain>
    </source>
</reference>
<dbReference type="PROSITE" id="PS51257">
    <property type="entry name" value="PROKAR_LIPOPROTEIN"/>
    <property type="match status" value="1"/>
</dbReference>
<proteinExistence type="predicted"/>
<dbReference type="AlphaFoldDB" id="A0A1S7LQB0"/>
<gene>
    <name evidence="1" type="ORF">MAGMO_3853</name>
</gene>
<organism evidence="1">
    <name type="scientific">Magnetococcus massalia (strain MO-1)</name>
    <dbReference type="NCBI Taxonomy" id="451514"/>
    <lineage>
        <taxon>Bacteria</taxon>
        <taxon>Pseudomonadati</taxon>
        <taxon>Pseudomonadota</taxon>
        <taxon>Magnetococcia</taxon>
        <taxon>Magnetococcales</taxon>
        <taxon>Magnetococcaceae</taxon>
        <taxon>Magnetococcus</taxon>
    </lineage>
</organism>
<name>A0A1S7LQB0_MAGMO</name>
<dbReference type="EMBL" id="LO017727">
    <property type="protein sequence ID" value="CRH07981.1"/>
    <property type="molecule type" value="Genomic_DNA"/>
</dbReference>
<sequence length="194" mass="22242">MIIRTKQFALIAGLFSMMLLGGCGYKLIKQGTHMDSGGFKVSAKSHDWSLLNRDKEKVWTYDGVGLQSLILYPAIKKDEWINTQHIEDQQTFDPAMSEQEIMELFVRHQKRNWQQIKASNLAPAELGGYPGFTFDLHFQSKDGVAYRSFVRGAVVQDRLYLAHYYGTDIHYFDAERLAVEAILDDAKLILTKEM</sequence>
<accession>A0A1S7LQB0</accession>
<evidence type="ECO:0008006" key="2">
    <source>
        <dbReference type="Google" id="ProtNLM"/>
    </source>
</evidence>